<sequence length="148" mass="16521">MFKLNVFISVWMNIRIHVLNTNVFTSQLFKTWTKWILKGGYGVLRNNHKDICDLLITTGANIFAKTKSDGATPAHRAAYTGRLNILQLLVDKGGVALLEFGDGDGRNCLHHAYRGNQQNVISWILENYPHLSTMADNKGILPISLAPS</sequence>
<name>A0AA85JET5_TRIRE</name>
<dbReference type="InterPro" id="IPR002110">
    <property type="entry name" value="Ankyrin_rpt"/>
</dbReference>
<dbReference type="SMART" id="SM00248">
    <property type="entry name" value="ANK"/>
    <property type="match status" value="2"/>
</dbReference>
<feature type="repeat" description="ANK" evidence="1">
    <location>
        <begin position="69"/>
        <end position="93"/>
    </location>
</feature>
<dbReference type="AlphaFoldDB" id="A0AA85JET5"/>
<dbReference type="Gene3D" id="1.25.40.20">
    <property type="entry name" value="Ankyrin repeat-containing domain"/>
    <property type="match status" value="1"/>
</dbReference>
<dbReference type="PROSITE" id="PS50297">
    <property type="entry name" value="ANK_REP_REGION"/>
    <property type="match status" value="1"/>
</dbReference>
<evidence type="ECO:0000313" key="2">
    <source>
        <dbReference type="Proteomes" id="UP000050795"/>
    </source>
</evidence>
<dbReference type="PANTHER" id="PTHR24121">
    <property type="entry name" value="NO MECHANORECEPTOR POTENTIAL C, ISOFORM D-RELATED"/>
    <property type="match status" value="1"/>
</dbReference>
<reference evidence="3" key="2">
    <citation type="submission" date="2023-11" db="UniProtKB">
        <authorList>
            <consortium name="WormBaseParasite"/>
        </authorList>
    </citation>
    <scope>IDENTIFICATION</scope>
</reference>
<keyword evidence="1" id="KW-0040">ANK repeat</keyword>
<protein>
    <recommendedName>
        <fullName evidence="4">ANK_REP_REGION domain-containing protein</fullName>
    </recommendedName>
</protein>
<evidence type="ECO:0000256" key="1">
    <source>
        <dbReference type="PROSITE-ProRule" id="PRU00023"/>
    </source>
</evidence>
<dbReference type="InterPro" id="IPR036770">
    <property type="entry name" value="Ankyrin_rpt-contain_sf"/>
</dbReference>
<dbReference type="PANTHER" id="PTHR24121:SF23">
    <property type="entry name" value="NO MECHANORECEPTOR POTENTIAL C, ISOFORM H"/>
    <property type="match status" value="1"/>
</dbReference>
<dbReference type="Pfam" id="PF12796">
    <property type="entry name" value="Ank_2"/>
    <property type="match status" value="1"/>
</dbReference>
<proteinExistence type="predicted"/>
<dbReference type="Proteomes" id="UP000050795">
    <property type="component" value="Unassembled WGS sequence"/>
</dbReference>
<evidence type="ECO:0000313" key="3">
    <source>
        <dbReference type="WBParaSite" id="TREG1_16690.1"/>
    </source>
</evidence>
<accession>A0AA85JET5</accession>
<evidence type="ECO:0008006" key="4">
    <source>
        <dbReference type="Google" id="ProtNLM"/>
    </source>
</evidence>
<dbReference type="PROSITE" id="PS50088">
    <property type="entry name" value="ANK_REPEAT"/>
    <property type="match status" value="1"/>
</dbReference>
<keyword evidence="2" id="KW-1185">Reference proteome</keyword>
<organism evidence="2 3">
    <name type="scientific">Trichobilharzia regenti</name>
    <name type="common">Nasal bird schistosome</name>
    <dbReference type="NCBI Taxonomy" id="157069"/>
    <lineage>
        <taxon>Eukaryota</taxon>
        <taxon>Metazoa</taxon>
        <taxon>Spiralia</taxon>
        <taxon>Lophotrochozoa</taxon>
        <taxon>Platyhelminthes</taxon>
        <taxon>Trematoda</taxon>
        <taxon>Digenea</taxon>
        <taxon>Strigeidida</taxon>
        <taxon>Schistosomatoidea</taxon>
        <taxon>Schistosomatidae</taxon>
        <taxon>Trichobilharzia</taxon>
    </lineage>
</organism>
<reference evidence="2" key="1">
    <citation type="submission" date="2022-06" db="EMBL/GenBank/DDBJ databases">
        <authorList>
            <person name="Berger JAMES D."/>
            <person name="Berger JAMES D."/>
        </authorList>
    </citation>
    <scope>NUCLEOTIDE SEQUENCE [LARGE SCALE GENOMIC DNA]</scope>
</reference>
<dbReference type="SUPFAM" id="SSF48403">
    <property type="entry name" value="Ankyrin repeat"/>
    <property type="match status" value="1"/>
</dbReference>
<dbReference type="WBParaSite" id="TREG1_16690.1">
    <property type="protein sequence ID" value="TREG1_16690.1"/>
    <property type="gene ID" value="TREG1_16690"/>
</dbReference>